<accession>A0A1W0AAX1</accession>
<evidence type="ECO:0000259" key="2">
    <source>
        <dbReference type="Pfam" id="PF21743"/>
    </source>
</evidence>
<evidence type="ECO:0008006" key="5">
    <source>
        <dbReference type="Google" id="ProtNLM"/>
    </source>
</evidence>
<dbReference type="AlphaFoldDB" id="A0A1W0AAX1"/>
<organism evidence="3 4">
    <name type="scientific">Thraustotheca clavata</name>
    <dbReference type="NCBI Taxonomy" id="74557"/>
    <lineage>
        <taxon>Eukaryota</taxon>
        <taxon>Sar</taxon>
        <taxon>Stramenopiles</taxon>
        <taxon>Oomycota</taxon>
        <taxon>Saprolegniomycetes</taxon>
        <taxon>Saprolegniales</taxon>
        <taxon>Achlyaceae</taxon>
        <taxon>Thraustotheca</taxon>
    </lineage>
</organism>
<dbReference type="Proteomes" id="UP000243217">
    <property type="component" value="Unassembled WGS sequence"/>
</dbReference>
<dbReference type="CDD" id="cd04508">
    <property type="entry name" value="Tudor_SF"/>
    <property type="match status" value="2"/>
</dbReference>
<feature type="domain" description="Agenet-like" evidence="1">
    <location>
        <begin position="17"/>
        <end position="52"/>
    </location>
</feature>
<keyword evidence="4" id="KW-1185">Reference proteome</keyword>
<dbReference type="InterPro" id="IPR008395">
    <property type="entry name" value="Agenet-like_dom"/>
</dbReference>
<evidence type="ECO:0000313" key="3">
    <source>
        <dbReference type="EMBL" id="OQS07331.1"/>
    </source>
</evidence>
<dbReference type="InterPro" id="IPR047365">
    <property type="entry name" value="Tudor_AtPTM-like"/>
</dbReference>
<dbReference type="OrthoDB" id="79847at2759"/>
<comment type="caution">
    <text evidence="3">The sequence shown here is derived from an EMBL/GenBank/DDBJ whole genome shotgun (WGS) entry which is preliminary data.</text>
</comment>
<reference evidence="3 4" key="1">
    <citation type="journal article" date="2014" name="Genome Biol. Evol.">
        <title>The secreted proteins of Achlya hypogyna and Thraustotheca clavata identify the ancestral oomycete secretome and reveal gene acquisitions by horizontal gene transfer.</title>
        <authorList>
            <person name="Misner I."/>
            <person name="Blouin N."/>
            <person name="Leonard G."/>
            <person name="Richards T.A."/>
            <person name="Lane C.E."/>
        </authorList>
    </citation>
    <scope>NUCLEOTIDE SEQUENCE [LARGE SCALE GENOMIC DNA]</scope>
    <source>
        <strain evidence="3 4">ATCC 34112</strain>
    </source>
</reference>
<feature type="domain" description="PTM/DIR17-like Tudor" evidence="2">
    <location>
        <begin position="60"/>
        <end position="99"/>
    </location>
</feature>
<evidence type="ECO:0000313" key="4">
    <source>
        <dbReference type="Proteomes" id="UP000243217"/>
    </source>
</evidence>
<name>A0A1W0AAX1_9STRA</name>
<gene>
    <name evidence="3" type="ORF">THRCLA_00674</name>
</gene>
<dbReference type="Pfam" id="PF21743">
    <property type="entry name" value="PTM_DIR17_Tudor"/>
    <property type="match status" value="1"/>
</dbReference>
<proteinExistence type="predicted"/>
<protein>
    <recommendedName>
        <fullName evidence="5">Tudor domain-containing protein</fullName>
    </recommendedName>
</protein>
<dbReference type="Gene3D" id="2.30.30.140">
    <property type="match status" value="2"/>
</dbReference>
<evidence type="ECO:0000259" key="1">
    <source>
        <dbReference type="Pfam" id="PF05641"/>
    </source>
</evidence>
<dbReference type="SUPFAM" id="SSF63748">
    <property type="entry name" value="Tudor/PWWP/MBT"/>
    <property type="match status" value="1"/>
</dbReference>
<sequence>MLLHIGSRVDGLYAGGGVWFPGYIVETGTLFTVKYDDGEVEENVPEHFLRVHELGTFSTGSRVLVRYGGGEEYYAGVITGIDEENQLYDIAYDDGEVEENVAVNEIVAPVDSEPTEALLEFKGIII</sequence>
<dbReference type="Pfam" id="PF05641">
    <property type="entry name" value="Agenet"/>
    <property type="match status" value="1"/>
</dbReference>
<dbReference type="EMBL" id="JNBS01000251">
    <property type="protein sequence ID" value="OQS07331.1"/>
    <property type="molecule type" value="Genomic_DNA"/>
</dbReference>